<evidence type="ECO:0000313" key="6">
    <source>
        <dbReference type="EMBL" id="VIO63718.1"/>
    </source>
</evidence>
<dbReference type="GO" id="GO:0003723">
    <property type="term" value="F:RNA binding"/>
    <property type="evidence" value="ECO:0007669"/>
    <property type="project" value="UniProtKB-UniRule"/>
</dbReference>
<dbReference type="InterPro" id="IPR012677">
    <property type="entry name" value="Nucleotide-bd_a/b_plait_sf"/>
</dbReference>
<accession>A0A2H3H9R2</accession>
<feature type="domain" description="RRM" evidence="4">
    <location>
        <begin position="15"/>
        <end position="94"/>
    </location>
</feature>
<name>A0A2H3H9R2_GIBZA</name>
<dbReference type="EMBL" id="CAAKMV010000185">
    <property type="protein sequence ID" value="VIO63718.1"/>
    <property type="molecule type" value="Genomic_DNA"/>
</dbReference>
<dbReference type="SUPFAM" id="SSF54928">
    <property type="entry name" value="RNA-binding domain, RBD"/>
    <property type="match status" value="1"/>
</dbReference>
<dbReference type="Proteomes" id="UP000746612">
    <property type="component" value="Unassembled WGS sequence"/>
</dbReference>
<feature type="domain" description="RRM" evidence="4">
    <location>
        <begin position="156"/>
        <end position="242"/>
    </location>
</feature>
<evidence type="ECO:0000313" key="5">
    <source>
        <dbReference type="EMBL" id="CAG2005122.1"/>
    </source>
</evidence>
<reference evidence="6" key="1">
    <citation type="submission" date="2019-04" db="EMBL/GenBank/DDBJ databases">
        <authorList>
            <person name="Melise S."/>
            <person name="Noan J."/>
            <person name="Okalmin O."/>
        </authorList>
    </citation>
    <scope>NUCLEOTIDE SEQUENCE</scope>
    <source>
        <strain evidence="6">FN9</strain>
    </source>
</reference>
<dbReference type="InterPro" id="IPR000504">
    <property type="entry name" value="RRM_dom"/>
</dbReference>
<dbReference type="InterPro" id="IPR035979">
    <property type="entry name" value="RBD_domain_sf"/>
</dbReference>
<reference evidence="5" key="2">
    <citation type="submission" date="2021-03" db="EMBL/GenBank/DDBJ databases">
        <authorList>
            <person name="Alouane T."/>
            <person name="Langin T."/>
            <person name="Bonhomme L."/>
        </authorList>
    </citation>
    <scope>NUCLEOTIDE SEQUENCE</scope>
    <source>
        <strain evidence="5">MDC_Fg202</strain>
    </source>
</reference>
<proteinExistence type="predicted"/>
<evidence type="ECO:0000256" key="3">
    <source>
        <dbReference type="SAM" id="MobiDB-lite"/>
    </source>
</evidence>
<dbReference type="Gene3D" id="3.30.70.330">
    <property type="match status" value="2"/>
</dbReference>
<feature type="compositionally biased region" description="Polar residues" evidence="3">
    <location>
        <begin position="272"/>
        <end position="287"/>
    </location>
</feature>
<feature type="region of interest" description="Disordered" evidence="3">
    <location>
        <begin position="91"/>
        <end position="139"/>
    </location>
</feature>
<feature type="region of interest" description="Disordered" evidence="3">
    <location>
        <begin position="256"/>
        <end position="287"/>
    </location>
</feature>
<protein>
    <recommendedName>
        <fullName evidence="4">RRM domain-containing protein</fullName>
    </recommendedName>
</protein>
<organism evidence="5 7">
    <name type="scientific">Gibberella zeae</name>
    <name type="common">Wheat head blight fungus</name>
    <name type="synonym">Fusarium graminearum</name>
    <dbReference type="NCBI Taxonomy" id="5518"/>
    <lineage>
        <taxon>Eukaryota</taxon>
        <taxon>Fungi</taxon>
        <taxon>Dikarya</taxon>
        <taxon>Ascomycota</taxon>
        <taxon>Pezizomycotina</taxon>
        <taxon>Sordariomycetes</taxon>
        <taxon>Hypocreomycetidae</taxon>
        <taxon>Hypocreales</taxon>
        <taxon>Nectriaceae</taxon>
        <taxon>Fusarium</taxon>
    </lineage>
</organism>
<dbReference type="AlphaFoldDB" id="A0A2H3H9R2"/>
<dbReference type="OMA" id="HYYLFVE"/>
<evidence type="ECO:0000256" key="2">
    <source>
        <dbReference type="PROSITE-ProRule" id="PRU00176"/>
    </source>
</evidence>
<feature type="compositionally biased region" description="Polar residues" evidence="3">
    <location>
        <begin position="118"/>
        <end position="129"/>
    </location>
</feature>
<evidence type="ECO:0000256" key="1">
    <source>
        <dbReference type="ARBA" id="ARBA00022884"/>
    </source>
</evidence>
<dbReference type="CDD" id="cd00590">
    <property type="entry name" value="RRM_SF"/>
    <property type="match status" value="1"/>
</dbReference>
<sequence>MEQEAIAAGRRIYLGTIIPSNLPYEAKPFEVEEVLAKNGFDRLDKIHISVDPVSARNPGYCFVDFHDRETAERALSSLYATVYGRTLKVGPCEPKKPRERRGFQNEDATSRRWGDWNAKSSANGNSLGHTNGRGENRGPNWAIDHFEDVIRDQGGRRLYVGGLDKMVDQAQHQEELAQIFYGFKPAAIGKRITPHESKRTLPGNHHYCFVDFETKEEASSAVEQLNGKMIQGGQLKVSVSERIPQKLVGRQLDAREGRQVADRVNNPRPNKPETNNAMVSNNWRRKD</sequence>
<dbReference type="SMART" id="SM00360">
    <property type="entry name" value="RRM"/>
    <property type="match status" value="2"/>
</dbReference>
<dbReference type="Pfam" id="PF00076">
    <property type="entry name" value="RRM_1"/>
    <property type="match status" value="2"/>
</dbReference>
<feature type="compositionally biased region" description="Basic and acidic residues" evidence="3">
    <location>
        <begin position="93"/>
        <end position="114"/>
    </location>
</feature>
<dbReference type="EMBL" id="CAJPIJ010000183">
    <property type="protein sequence ID" value="CAG2005122.1"/>
    <property type="molecule type" value="Genomic_DNA"/>
</dbReference>
<dbReference type="PANTHER" id="PTHR21245">
    <property type="entry name" value="HETEROGENEOUS NUCLEAR RIBONUCLEOPROTEIN"/>
    <property type="match status" value="1"/>
</dbReference>
<gene>
    <name evidence="6" type="ORF">FUG_LOCUS541856</name>
    <name evidence="5" type="ORF">MDCFG202_LOCUS496343</name>
</gene>
<evidence type="ECO:0000259" key="4">
    <source>
        <dbReference type="PROSITE" id="PS50102"/>
    </source>
</evidence>
<keyword evidence="1 2" id="KW-0694">RNA-binding</keyword>
<dbReference type="PROSITE" id="PS50102">
    <property type="entry name" value="RRM"/>
    <property type="match status" value="2"/>
</dbReference>
<evidence type="ECO:0000313" key="7">
    <source>
        <dbReference type="Proteomes" id="UP000746612"/>
    </source>
</evidence>
<dbReference type="OrthoDB" id="272703at2759"/>